<evidence type="ECO:0000313" key="3">
    <source>
        <dbReference type="Proteomes" id="UP000199110"/>
    </source>
</evidence>
<accession>A0A1I3MLA5</accession>
<dbReference type="RefSeq" id="WP_092779578.1">
    <property type="nucleotide sequence ID" value="NZ_FORA01000002.1"/>
</dbReference>
<keyword evidence="3" id="KW-1185">Reference proteome</keyword>
<evidence type="ECO:0000256" key="1">
    <source>
        <dbReference type="SAM" id="Phobius"/>
    </source>
</evidence>
<evidence type="ECO:0000313" key="2">
    <source>
        <dbReference type="EMBL" id="SFI97894.1"/>
    </source>
</evidence>
<keyword evidence="1" id="KW-0812">Transmembrane</keyword>
<organism evidence="2 3">
    <name type="scientific">Jannaschia pohangensis</name>
    <dbReference type="NCBI Taxonomy" id="390807"/>
    <lineage>
        <taxon>Bacteria</taxon>
        <taxon>Pseudomonadati</taxon>
        <taxon>Pseudomonadota</taxon>
        <taxon>Alphaproteobacteria</taxon>
        <taxon>Rhodobacterales</taxon>
        <taxon>Roseobacteraceae</taxon>
        <taxon>Jannaschia</taxon>
    </lineage>
</organism>
<dbReference type="OrthoDB" id="7652057at2"/>
<name>A0A1I3MLA5_9RHOB</name>
<feature type="transmembrane region" description="Helical" evidence="1">
    <location>
        <begin position="6"/>
        <end position="24"/>
    </location>
</feature>
<feature type="transmembrane region" description="Helical" evidence="1">
    <location>
        <begin position="31"/>
        <end position="57"/>
    </location>
</feature>
<keyword evidence="1" id="KW-1133">Transmembrane helix</keyword>
<dbReference type="Proteomes" id="UP000199110">
    <property type="component" value="Unassembled WGS sequence"/>
</dbReference>
<reference evidence="2 3" key="1">
    <citation type="submission" date="2016-10" db="EMBL/GenBank/DDBJ databases">
        <authorList>
            <person name="de Groot N.N."/>
        </authorList>
    </citation>
    <scope>NUCLEOTIDE SEQUENCE [LARGE SCALE GENOMIC DNA]</scope>
    <source>
        <strain evidence="2 3">DSM 19073</strain>
    </source>
</reference>
<dbReference type="STRING" id="390807.SAMN04488095_1890"/>
<dbReference type="EMBL" id="FORA01000002">
    <property type="protein sequence ID" value="SFI97894.1"/>
    <property type="molecule type" value="Genomic_DNA"/>
</dbReference>
<gene>
    <name evidence="2" type="ORF">SAMN04488095_1890</name>
</gene>
<feature type="transmembrane region" description="Helical" evidence="1">
    <location>
        <begin position="69"/>
        <end position="89"/>
    </location>
</feature>
<dbReference type="AlphaFoldDB" id="A0A1I3MLA5"/>
<keyword evidence="1" id="KW-0472">Membrane</keyword>
<protein>
    <recommendedName>
        <fullName evidence="4">NADH-quinone oxidoreductase subunit M</fullName>
    </recommendedName>
</protein>
<sequence length="103" mass="11036">MLTDVALPLVLLGLAAWVVPWLLSKLLPEGVGWLFVIALLSACLLALIAAGGFYVLYGDAGDVILSAAPWHFLLLSTKAALIWAPVMILSVANLPRGWKEAVW</sequence>
<proteinExistence type="predicted"/>
<evidence type="ECO:0008006" key="4">
    <source>
        <dbReference type="Google" id="ProtNLM"/>
    </source>
</evidence>